<dbReference type="EMBL" id="CP020477">
    <property type="protein sequence ID" value="ARM76632.1"/>
    <property type="molecule type" value="Genomic_DNA"/>
</dbReference>
<keyword evidence="3" id="KW-1185">Reference proteome</keyword>
<protein>
    <recommendedName>
        <fullName evidence="4">Amidinotransferase</fullName>
    </recommendedName>
</protein>
<accession>A0A1W6K2E6</accession>
<dbReference type="GO" id="GO:0016990">
    <property type="term" value="F:arginine deiminase activity"/>
    <property type="evidence" value="ECO:0007669"/>
    <property type="project" value="InterPro"/>
</dbReference>
<dbReference type="KEGG" id="aman:B6F84_11810"/>
<dbReference type="Proteomes" id="UP000193404">
    <property type="component" value="Chromosome"/>
</dbReference>
<reference evidence="2 3" key="1">
    <citation type="submission" date="2017-03" db="EMBL/GenBank/DDBJ databases">
        <title>Sulfur activation and transportation mechanism of thermophilic Archaea Acidianus manzaensis YN-25.</title>
        <authorList>
            <person name="Ma Y."/>
            <person name="Yang Y."/>
            <person name="Xia J."/>
        </authorList>
    </citation>
    <scope>NUCLEOTIDE SEQUENCE [LARGE SCALE GENOMIC DNA]</scope>
    <source>
        <strain evidence="2 3">YN-25</strain>
    </source>
</reference>
<dbReference type="InterPro" id="IPR003876">
    <property type="entry name" value="Arg_deiminase"/>
</dbReference>
<keyword evidence="1" id="KW-0378">Hydrolase</keyword>
<proteinExistence type="predicted"/>
<dbReference type="PANTHER" id="PTHR47271:SF2">
    <property type="entry name" value="ARGININE DEIMINASE"/>
    <property type="match status" value="1"/>
</dbReference>
<evidence type="ECO:0008006" key="4">
    <source>
        <dbReference type="Google" id="ProtNLM"/>
    </source>
</evidence>
<organism evidence="2 3">
    <name type="scientific">Acidianus manzaensis</name>
    <dbReference type="NCBI Taxonomy" id="282676"/>
    <lineage>
        <taxon>Archaea</taxon>
        <taxon>Thermoproteota</taxon>
        <taxon>Thermoprotei</taxon>
        <taxon>Sulfolobales</taxon>
        <taxon>Sulfolobaceae</taxon>
        <taxon>Acidianus</taxon>
    </lineage>
</organism>
<dbReference type="PANTHER" id="PTHR47271">
    <property type="entry name" value="ARGININE DEIMINASE"/>
    <property type="match status" value="1"/>
</dbReference>
<dbReference type="AlphaFoldDB" id="A0A1W6K2E6"/>
<dbReference type="PRINTS" id="PR01466">
    <property type="entry name" value="ARGDEIMINASE"/>
</dbReference>
<dbReference type="GeneID" id="41591620"/>
<name>A0A1W6K2E6_9CREN</name>
<dbReference type="Pfam" id="PF02274">
    <property type="entry name" value="ADI"/>
    <property type="match status" value="1"/>
</dbReference>
<dbReference type="RefSeq" id="WP_148692423.1">
    <property type="nucleotide sequence ID" value="NZ_CP020477.1"/>
</dbReference>
<evidence type="ECO:0000313" key="3">
    <source>
        <dbReference type="Proteomes" id="UP000193404"/>
    </source>
</evidence>
<sequence length="417" mass="48094">MLKITAEWKRTRSLLLHEPGIEMFYGILDPDTFLYMRRFNIIKAVQQHKKLQETLKSLGIEILKLKDLIISNTEKNSEFKNILENTAMNFIRFEGDAIEEEMQEFKKDIGLIDSETLFNIILLNPIVLSHKALGIPEYTPRVLNEEPLANLYFVRDPAIITDKGPVIGRMSKRIRRRETELIKLVFKALSENIIKEVNEPGYLEGGDYMPFQDFVIIGSGERTTVSGIMQITDALDFNEIVIAYNPEIENTNDYMLTMHLDMYLNSPKEGIIVGNLDTLKKTLIHVYTRNNNNLVLRQKTNLLDYLTKDKKMKIINITLAEQLAYSSNFLTIDNGKIITPDIEKNMKNVIQYLEMKKYTDLENIIKSQYSSLKLNNDFFPAKKEVKEEGIEYITIDVSELTGGFGGIHCMTMPIKKD</sequence>
<dbReference type="OrthoDB" id="371705at2157"/>
<evidence type="ECO:0000313" key="2">
    <source>
        <dbReference type="EMBL" id="ARM76632.1"/>
    </source>
</evidence>
<dbReference type="GO" id="GO:0019546">
    <property type="term" value="P:L-arginine deiminase pathway"/>
    <property type="evidence" value="ECO:0007669"/>
    <property type="project" value="TreeGrafter"/>
</dbReference>
<dbReference type="SUPFAM" id="SSF55909">
    <property type="entry name" value="Pentein"/>
    <property type="match status" value="1"/>
</dbReference>
<gene>
    <name evidence="2" type="ORF">B6F84_11810</name>
</gene>
<dbReference type="Gene3D" id="3.75.10.10">
    <property type="entry name" value="L-arginine/glycine Amidinotransferase, Chain A"/>
    <property type="match status" value="1"/>
</dbReference>
<evidence type="ECO:0000256" key="1">
    <source>
        <dbReference type="ARBA" id="ARBA00022801"/>
    </source>
</evidence>
<dbReference type="STRING" id="282676.B6F84_11810"/>